<organism evidence="3 4">
    <name type="scientific">Agitococcus lubricus</name>
    <dbReference type="NCBI Taxonomy" id="1077255"/>
    <lineage>
        <taxon>Bacteria</taxon>
        <taxon>Pseudomonadati</taxon>
        <taxon>Pseudomonadota</taxon>
        <taxon>Gammaproteobacteria</taxon>
        <taxon>Moraxellales</taxon>
        <taxon>Moraxellaceae</taxon>
        <taxon>Agitococcus</taxon>
    </lineage>
</organism>
<keyword evidence="2" id="KW-1133">Transmembrane helix</keyword>
<feature type="transmembrane region" description="Helical" evidence="2">
    <location>
        <begin position="7"/>
        <end position="30"/>
    </location>
</feature>
<dbReference type="OrthoDB" id="9935362at2"/>
<name>A0A2T5J2F3_9GAMM</name>
<evidence type="ECO:0000313" key="4">
    <source>
        <dbReference type="Proteomes" id="UP000244223"/>
    </source>
</evidence>
<gene>
    <name evidence="3" type="ORF">C8N29_102100</name>
</gene>
<feature type="compositionally biased region" description="Basic and acidic residues" evidence="1">
    <location>
        <begin position="82"/>
        <end position="100"/>
    </location>
</feature>
<proteinExistence type="predicted"/>
<sequence>MLNREHLIIGALGFVLGGIVATASISTVLMTQSQPAVVCPPTTQPTQTTESSKPETQTPTATTDISTPTVAPQQVKGLAGEELDRLSEDQQQLAERKKSLDSQLQDSNEIIRLKEQQIKELEAQLKQP</sequence>
<accession>A0A2T5J2F3</accession>
<keyword evidence="4" id="KW-1185">Reference proteome</keyword>
<reference evidence="3 4" key="1">
    <citation type="submission" date="2018-04" db="EMBL/GenBank/DDBJ databases">
        <title>Genomic Encyclopedia of Archaeal and Bacterial Type Strains, Phase II (KMG-II): from individual species to whole genera.</title>
        <authorList>
            <person name="Goeker M."/>
        </authorList>
    </citation>
    <scope>NUCLEOTIDE SEQUENCE [LARGE SCALE GENOMIC DNA]</scope>
    <source>
        <strain evidence="3 4">DSM 5822</strain>
    </source>
</reference>
<evidence type="ECO:0000313" key="3">
    <source>
        <dbReference type="EMBL" id="PTQ90700.1"/>
    </source>
</evidence>
<dbReference type="EMBL" id="QAON01000002">
    <property type="protein sequence ID" value="PTQ90700.1"/>
    <property type="molecule type" value="Genomic_DNA"/>
</dbReference>
<comment type="caution">
    <text evidence="3">The sequence shown here is derived from an EMBL/GenBank/DDBJ whole genome shotgun (WGS) entry which is preliminary data.</text>
</comment>
<feature type="compositionally biased region" description="Low complexity" evidence="1">
    <location>
        <begin position="40"/>
        <end position="49"/>
    </location>
</feature>
<dbReference type="RefSeq" id="WP_107864547.1">
    <property type="nucleotide sequence ID" value="NZ_QAON01000002.1"/>
</dbReference>
<keyword evidence="2" id="KW-0812">Transmembrane</keyword>
<evidence type="ECO:0000256" key="2">
    <source>
        <dbReference type="SAM" id="Phobius"/>
    </source>
</evidence>
<feature type="compositionally biased region" description="Low complexity" evidence="1">
    <location>
        <begin position="56"/>
        <end position="69"/>
    </location>
</feature>
<evidence type="ECO:0000256" key="1">
    <source>
        <dbReference type="SAM" id="MobiDB-lite"/>
    </source>
</evidence>
<keyword evidence="2" id="KW-0472">Membrane</keyword>
<protein>
    <submittedName>
        <fullName evidence="3">Uncharacterized protein</fullName>
    </submittedName>
</protein>
<dbReference type="Proteomes" id="UP000244223">
    <property type="component" value="Unassembled WGS sequence"/>
</dbReference>
<feature type="region of interest" description="Disordered" evidence="1">
    <location>
        <begin position="37"/>
        <end position="105"/>
    </location>
</feature>
<dbReference type="AlphaFoldDB" id="A0A2T5J2F3"/>